<evidence type="ECO:0000313" key="3">
    <source>
        <dbReference type="Proteomes" id="UP000235672"/>
    </source>
</evidence>
<feature type="transmembrane region" description="Helical" evidence="1">
    <location>
        <begin position="149"/>
        <end position="171"/>
    </location>
</feature>
<sequence length="215" mass="23949">MTLPGPKCSSETIFWRVVYQHPRGNHYLDLLELKIGDSGSAMMKKLRDRYQHMTSRAPLYSLEKYLRLWTPVVEAATLSPNSSIDLERQNALKEVLIVRRVRNIELAEAFYNPQILDGASNFVKNNDQFEAYALNGKIKKQVILVSLQASYTGLTLLLVANLMLCIVPGILVGTVTKSVDVGIAVLSGIAGVLSFLSAVLIMVWGRNIKNIQDET</sequence>
<reference evidence="2 3" key="1">
    <citation type="submission" date="2016-05" db="EMBL/GenBank/DDBJ databases">
        <title>A degradative enzymes factory behind the ericoid mycorrhizal symbiosis.</title>
        <authorList>
            <consortium name="DOE Joint Genome Institute"/>
            <person name="Martino E."/>
            <person name="Morin E."/>
            <person name="Grelet G."/>
            <person name="Kuo A."/>
            <person name="Kohler A."/>
            <person name="Daghino S."/>
            <person name="Barry K."/>
            <person name="Choi C."/>
            <person name="Cichocki N."/>
            <person name="Clum A."/>
            <person name="Copeland A."/>
            <person name="Hainaut M."/>
            <person name="Haridas S."/>
            <person name="Labutti K."/>
            <person name="Lindquist E."/>
            <person name="Lipzen A."/>
            <person name="Khouja H.-R."/>
            <person name="Murat C."/>
            <person name="Ohm R."/>
            <person name="Olson A."/>
            <person name="Spatafora J."/>
            <person name="Veneault-Fourrey C."/>
            <person name="Henrissat B."/>
            <person name="Grigoriev I."/>
            <person name="Martin F."/>
            <person name="Perotto S."/>
        </authorList>
    </citation>
    <scope>NUCLEOTIDE SEQUENCE [LARGE SCALE GENOMIC DNA]</scope>
    <source>
        <strain evidence="2 3">UAMH 7357</strain>
    </source>
</reference>
<gene>
    <name evidence="2" type="ORF">NA56DRAFT_756434</name>
</gene>
<keyword evidence="1" id="KW-1133">Transmembrane helix</keyword>
<evidence type="ECO:0000256" key="1">
    <source>
        <dbReference type="SAM" id="Phobius"/>
    </source>
</evidence>
<keyword evidence="3" id="KW-1185">Reference proteome</keyword>
<dbReference type="Proteomes" id="UP000235672">
    <property type="component" value="Unassembled WGS sequence"/>
</dbReference>
<protein>
    <submittedName>
        <fullName evidence="2">Uncharacterized protein</fullName>
    </submittedName>
</protein>
<name>A0A2J6PF65_9HELO</name>
<dbReference type="OrthoDB" id="3545575at2759"/>
<keyword evidence="1" id="KW-0472">Membrane</keyword>
<organism evidence="2 3">
    <name type="scientific">Hyaloscypha hepaticicola</name>
    <dbReference type="NCBI Taxonomy" id="2082293"/>
    <lineage>
        <taxon>Eukaryota</taxon>
        <taxon>Fungi</taxon>
        <taxon>Dikarya</taxon>
        <taxon>Ascomycota</taxon>
        <taxon>Pezizomycotina</taxon>
        <taxon>Leotiomycetes</taxon>
        <taxon>Helotiales</taxon>
        <taxon>Hyaloscyphaceae</taxon>
        <taxon>Hyaloscypha</taxon>
    </lineage>
</organism>
<proteinExistence type="predicted"/>
<evidence type="ECO:0000313" key="2">
    <source>
        <dbReference type="EMBL" id="PMD12657.1"/>
    </source>
</evidence>
<dbReference type="AlphaFoldDB" id="A0A2J6PF65"/>
<dbReference type="EMBL" id="KZ613545">
    <property type="protein sequence ID" value="PMD12657.1"/>
    <property type="molecule type" value="Genomic_DNA"/>
</dbReference>
<accession>A0A2J6PF65</accession>
<keyword evidence="1" id="KW-0812">Transmembrane</keyword>
<feature type="transmembrane region" description="Helical" evidence="1">
    <location>
        <begin position="183"/>
        <end position="204"/>
    </location>
</feature>